<keyword evidence="3" id="KW-1185">Reference proteome</keyword>
<dbReference type="Pfam" id="PF13358">
    <property type="entry name" value="DDE_3"/>
    <property type="match status" value="1"/>
</dbReference>
<evidence type="ECO:0000313" key="2">
    <source>
        <dbReference type="EMBL" id="KAK9310543.1"/>
    </source>
</evidence>
<sequence length="70" mass="8317">MDQHQYVDTLDKNLIPFAEENFNKSEDWIFQADNDSKHTSRKVKRFLEEHNVNVICWPAQSSDLNSIEHL</sequence>
<organism evidence="2 3">
    <name type="scientific">Tetragonisca angustula</name>
    <dbReference type="NCBI Taxonomy" id="166442"/>
    <lineage>
        <taxon>Eukaryota</taxon>
        <taxon>Metazoa</taxon>
        <taxon>Ecdysozoa</taxon>
        <taxon>Arthropoda</taxon>
        <taxon>Hexapoda</taxon>
        <taxon>Insecta</taxon>
        <taxon>Pterygota</taxon>
        <taxon>Neoptera</taxon>
        <taxon>Endopterygota</taxon>
        <taxon>Hymenoptera</taxon>
        <taxon>Apocrita</taxon>
        <taxon>Aculeata</taxon>
        <taxon>Apoidea</taxon>
        <taxon>Anthophila</taxon>
        <taxon>Apidae</taxon>
        <taxon>Tetragonisca</taxon>
    </lineage>
</organism>
<accession>A0AAW1AMV1</accession>
<reference evidence="2 3" key="1">
    <citation type="submission" date="2024-05" db="EMBL/GenBank/DDBJ databases">
        <title>The nuclear and mitochondrial genome assemblies of Tetragonisca angustula (Apidae: Meliponini), a tiny yet remarkable pollinator in the Neotropics.</title>
        <authorList>
            <person name="Ferrari R."/>
            <person name="Ricardo P.C."/>
            <person name="Dias F.C."/>
            <person name="Araujo N.S."/>
            <person name="Soares D.O."/>
            <person name="Zhou Q.-S."/>
            <person name="Zhu C.-D."/>
            <person name="Coutinho L."/>
            <person name="Airas M.C."/>
            <person name="Batista T.M."/>
        </authorList>
    </citation>
    <scope>NUCLEOTIDE SEQUENCE [LARGE SCALE GENOMIC DNA]</scope>
    <source>
        <strain evidence="2">ASF017062</strain>
        <tissue evidence="2">Abdomen</tissue>
    </source>
</reference>
<dbReference type="EMBL" id="JAWNGG020000002">
    <property type="protein sequence ID" value="KAK9310543.1"/>
    <property type="molecule type" value="Genomic_DNA"/>
</dbReference>
<dbReference type="GO" id="GO:0003676">
    <property type="term" value="F:nucleic acid binding"/>
    <property type="evidence" value="ECO:0007669"/>
    <property type="project" value="InterPro"/>
</dbReference>
<dbReference type="InterPro" id="IPR036397">
    <property type="entry name" value="RNaseH_sf"/>
</dbReference>
<dbReference type="Gene3D" id="3.30.420.10">
    <property type="entry name" value="Ribonuclease H-like superfamily/Ribonuclease H"/>
    <property type="match status" value="1"/>
</dbReference>
<name>A0AAW1AMV1_9HYME</name>
<evidence type="ECO:0000259" key="1">
    <source>
        <dbReference type="Pfam" id="PF13358"/>
    </source>
</evidence>
<dbReference type="AlphaFoldDB" id="A0AAW1AMV1"/>
<protein>
    <recommendedName>
        <fullName evidence="1">Tc1-like transposase DDE domain-containing protein</fullName>
    </recommendedName>
</protein>
<evidence type="ECO:0000313" key="3">
    <source>
        <dbReference type="Proteomes" id="UP001432146"/>
    </source>
</evidence>
<gene>
    <name evidence="2" type="ORF">QLX08_000122</name>
</gene>
<proteinExistence type="predicted"/>
<feature type="domain" description="Tc1-like transposase DDE" evidence="1">
    <location>
        <begin position="7"/>
        <end position="70"/>
    </location>
</feature>
<dbReference type="InterPro" id="IPR038717">
    <property type="entry name" value="Tc1-like_DDE_dom"/>
</dbReference>
<comment type="caution">
    <text evidence="2">The sequence shown here is derived from an EMBL/GenBank/DDBJ whole genome shotgun (WGS) entry which is preliminary data.</text>
</comment>
<dbReference type="Proteomes" id="UP001432146">
    <property type="component" value="Unassembled WGS sequence"/>
</dbReference>